<dbReference type="Proteomes" id="UP000199163">
    <property type="component" value="Unassembled WGS sequence"/>
</dbReference>
<gene>
    <name evidence="1" type="ORF">SAMN05192534_11126</name>
</gene>
<protein>
    <submittedName>
        <fullName evidence="1">Uncharacterized protein</fullName>
    </submittedName>
</protein>
<keyword evidence="2" id="KW-1185">Reference proteome</keyword>
<evidence type="ECO:0000313" key="2">
    <source>
        <dbReference type="Proteomes" id="UP000199163"/>
    </source>
</evidence>
<organism evidence="1 2">
    <name type="scientific">Alteribacillus persepolensis</name>
    <dbReference type="NCBI Taxonomy" id="568899"/>
    <lineage>
        <taxon>Bacteria</taxon>
        <taxon>Bacillati</taxon>
        <taxon>Bacillota</taxon>
        <taxon>Bacilli</taxon>
        <taxon>Bacillales</taxon>
        <taxon>Bacillaceae</taxon>
        <taxon>Alteribacillus</taxon>
    </lineage>
</organism>
<dbReference type="EMBL" id="FNDK01000011">
    <property type="protein sequence ID" value="SDH76775.1"/>
    <property type="molecule type" value="Genomic_DNA"/>
</dbReference>
<name>A0A1G8F3Q4_9BACI</name>
<proteinExistence type="predicted"/>
<dbReference type="AlphaFoldDB" id="A0A1G8F3Q4"/>
<dbReference type="RefSeq" id="WP_091273593.1">
    <property type="nucleotide sequence ID" value="NZ_FNDK01000011.1"/>
</dbReference>
<reference evidence="1 2" key="1">
    <citation type="submission" date="2016-10" db="EMBL/GenBank/DDBJ databases">
        <authorList>
            <person name="de Groot N.N."/>
        </authorList>
    </citation>
    <scope>NUCLEOTIDE SEQUENCE [LARGE SCALE GENOMIC DNA]</scope>
    <source>
        <strain evidence="1 2">DSM 21632</strain>
    </source>
</reference>
<sequence length="168" mass="19825">MKRRSTAALMLSSYLFFFPHVDTWALDHHSETDTVPASDNWNTLWEEAQEEAAQQDRDTRSQAEKLKGFDKNFHTVDHPLFEPLNDNFTFSFLPFSSIEEHLLQHSSKRTFSFDINKTINNDRFNSFQQTWEDFGAAFSDTYDQQQQDTFERDEAFDSQTGVYERVNE</sequence>
<evidence type="ECO:0000313" key="1">
    <source>
        <dbReference type="EMBL" id="SDH76775.1"/>
    </source>
</evidence>
<accession>A0A1G8F3Q4</accession>